<dbReference type="Proteomes" id="UP000663882">
    <property type="component" value="Unassembled WGS sequence"/>
</dbReference>
<comment type="caution">
    <text evidence="1">The sequence shown here is derived from an EMBL/GenBank/DDBJ whole genome shotgun (WGS) entry which is preliminary data.</text>
</comment>
<reference evidence="1" key="1">
    <citation type="submission" date="2021-02" db="EMBL/GenBank/DDBJ databases">
        <authorList>
            <person name="Nowell W R."/>
        </authorList>
    </citation>
    <scope>NUCLEOTIDE SEQUENCE</scope>
</reference>
<dbReference type="EMBL" id="CAJNOO010004576">
    <property type="protein sequence ID" value="CAF1386126.1"/>
    <property type="molecule type" value="Genomic_DNA"/>
</dbReference>
<name>A0A815JYD5_9BILA</name>
<organism evidence="1 2">
    <name type="scientific">Rotaria sordida</name>
    <dbReference type="NCBI Taxonomy" id="392033"/>
    <lineage>
        <taxon>Eukaryota</taxon>
        <taxon>Metazoa</taxon>
        <taxon>Spiralia</taxon>
        <taxon>Gnathifera</taxon>
        <taxon>Rotifera</taxon>
        <taxon>Eurotatoria</taxon>
        <taxon>Bdelloidea</taxon>
        <taxon>Philodinida</taxon>
        <taxon>Philodinidae</taxon>
        <taxon>Rotaria</taxon>
    </lineage>
</organism>
<evidence type="ECO:0000313" key="2">
    <source>
        <dbReference type="Proteomes" id="UP000663882"/>
    </source>
</evidence>
<accession>A0A815JYD5</accession>
<feature type="non-terminal residue" evidence="1">
    <location>
        <position position="1"/>
    </location>
</feature>
<sequence>NIPFNIEDVITDDQSDTMEVDEKFIFECYETVDKNEQIDLDMSFHLEDLKVNDPSDMMDIEEKSSSENYEIIDSNSRKILDHFLFALDFNNTTETNQISSQAQIINDLIEKSPFITMNNKDQSVRLKSKTEYSVQAFDSVYARTCTTADATSSTHPIIGHIYFIRQGVASLFDLMNSTDFSSSETNTSSSSSSLSKIKSHKPNKHYCLVRNIENNKVTVLVITSFNGKDPTNITNDVVVPMLSRNFLLNRLIAINKTKPIRGKKCIRSKPTSNASVMLYGYLILIETFAANDTVWPEPISEVFCSSDMHYIDFRLRKLANEEKLTSSCNNDINASTKSSESIPIGRTLMNEEYDLRKLYTEEWLKQNRFSYDDEMMDETNVSLSSSKINIFQEANEDCLSHINIFSTVDHEIYVFNDVCGEQLPFIDNDNQTMWFLFNETGKDLIIDYLNDLEKFDGNISSTSINLKQNESIRLFVECQLSVKIGDIVKTINLNRTCKRVYDLSVSTDQNRPIQMLCDIQIRNDCRHVIFRSLVKIYNNTTMPLSIINFDSVGTIQNQKIATIEVNDQYFVPIDLLYKYSSSSIYIGAHEGGTNTEINNCCSIDWENQSTMERTLKLKNGIEAHLTIITELNDAYIENTDQLDRACFDLYITTTEPPTSKKISCSIIVI</sequence>
<evidence type="ECO:0000313" key="1">
    <source>
        <dbReference type="EMBL" id="CAF1386126.1"/>
    </source>
</evidence>
<gene>
    <name evidence="1" type="ORF">RFH988_LOCUS34102</name>
</gene>
<dbReference type="OrthoDB" id="428159at2759"/>
<proteinExistence type="predicted"/>
<protein>
    <submittedName>
        <fullName evidence="1">Uncharacterized protein</fullName>
    </submittedName>
</protein>
<dbReference type="AlphaFoldDB" id="A0A815JYD5"/>